<feature type="binding site" evidence="7">
    <location>
        <position position="213"/>
    </location>
    <ligand>
        <name>a divalent metal cation</name>
        <dbReference type="ChEBI" id="CHEBI:60240"/>
        <note>ligand shared between dimeric partners</note>
    </ligand>
</feature>
<comment type="miscellaneous">
    <text evidence="7">The active site is located at the dimer interface.</text>
</comment>
<dbReference type="EC" id="1.1.1.262" evidence="7"/>
<feature type="binding site" evidence="7">
    <location>
        <position position="133"/>
    </location>
    <ligand>
        <name>substrate</name>
    </ligand>
</feature>
<dbReference type="Proteomes" id="UP000628854">
    <property type="component" value="Unassembled WGS sequence"/>
</dbReference>
<evidence type="ECO:0000256" key="3">
    <source>
        <dbReference type="ARBA" id="ARBA00022857"/>
    </source>
</evidence>
<evidence type="ECO:0000256" key="6">
    <source>
        <dbReference type="ARBA" id="ARBA00023096"/>
    </source>
</evidence>
<keyword evidence="9" id="KW-1185">Reference proteome</keyword>
<keyword evidence="6 7" id="KW-0664">Pyridoxine biosynthesis</keyword>
<keyword evidence="2 7" id="KW-0479">Metal-binding</keyword>
<dbReference type="RefSeq" id="WP_084393538.1">
    <property type="nucleotide sequence ID" value="NZ_BMKF01000001.1"/>
</dbReference>
<keyword evidence="7" id="KW-0170">Cobalt</keyword>
<protein>
    <recommendedName>
        <fullName evidence="7">4-hydroxythreonine-4-phosphate dehydrogenase</fullName>
        <ecNumber evidence="7">1.1.1.262</ecNumber>
    </recommendedName>
    <alternativeName>
        <fullName evidence="7">4-(phosphohydroxy)-L-threonine dehydrogenase</fullName>
    </alternativeName>
</protein>
<comment type="subcellular location">
    <subcellularLocation>
        <location evidence="7">Cytoplasm</location>
    </subcellularLocation>
</comment>
<dbReference type="PANTHER" id="PTHR30004:SF6">
    <property type="entry name" value="D-THREONATE 4-PHOSPHATE DEHYDROGENASE"/>
    <property type="match status" value="1"/>
</dbReference>
<evidence type="ECO:0000313" key="9">
    <source>
        <dbReference type="Proteomes" id="UP000628854"/>
    </source>
</evidence>
<comment type="catalytic activity">
    <reaction evidence="7">
        <text>4-(phosphooxy)-L-threonine + NAD(+) = 3-amino-2-oxopropyl phosphate + CO2 + NADH</text>
        <dbReference type="Rhea" id="RHEA:32275"/>
        <dbReference type="ChEBI" id="CHEBI:16526"/>
        <dbReference type="ChEBI" id="CHEBI:57279"/>
        <dbReference type="ChEBI" id="CHEBI:57540"/>
        <dbReference type="ChEBI" id="CHEBI:57945"/>
        <dbReference type="ChEBI" id="CHEBI:58452"/>
        <dbReference type="EC" id="1.1.1.262"/>
    </reaction>
</comment>
<evidence type="ECO:0000256" key="7">
    <source>
        <dbReference type="HAMAP-Rule" id="MF_00536"/>
    </source>
</evidence>
<keyword evidence="3 7" id="KW-0521">NADP</keyword>
<dbReference type="SUPFAM" id="SSF53659">
    <property type="entry name" value="Isocitrate/Isopropylmalate dehydrogenase-like"/>
    <property type="match status" value="1"/>
</dbReference>
<accession>A0ABQ1J6R6</accession>
<evidence type="ECO:0000256" key="2">
    <source>
        <dbReference type="ARBA" id="ARBA00022723"/>
    </source>
</evidence>
<feature type="binding site" evidence="7">
    <location>
        <position position="276"/>
    </location>
    <ligand>
        <name>substrate</name>
    </ligand>
</feature>
<feature type="binding site" evidence="7">
    <location>
        <position position="168"/>
    </location>
    <ligand>
        <name>a divalent metal cation</name>
        <dbReference type="ChEBI" id="CHEBI:60240"/>
        <note>ligand shared between dimeric partners</note>
    </ligand>
</feature>
<comment type="subunit">
    <text evidence="7">Homodimer.</text>
</comment>
<organism evidence="8 9">
    <name type="scientific">Henriciella pelagia</name>
    <dbReference type="NCBI Taxonomy" id="1977912"/>
    <lineage>
        <taxon>Bacteria</taxon>
        <taxon>Pseudomonadati</taxon>
        <taxon>Pseudomonadota</taxon>
        <taxon>Alphaproteobacteria</taxon>
        <taxon>Hyphomonadales</taxon>
        <taxon>Hyphomonadaceae</taxon>
        <taxon>Henriciella</taxon>
    </lineage>
</organism>
<comment type="function">
    <text evidence="7">Catalyzes the NAD(P)-dependent oxidation of 4-(phosphooxy)-L-threonine (HTP) into 2-amino-3-oxo-4-(phosphooxy)butyric acid which spontaneously decarboxylates to form 3-amino-2-oxopropyl phosphate (AHAP).</text>
</comment>
<comment type="caution">
    <text evidence="8">The sequence shown here is derived from an EMBL/GenBank/DDBJ whole genome shotgun (WGS) entry which is preliminary data.</text>
</comment>
<dbReference type="Pfam" id="PF04166">
    <property type="entry name" value="PdxA"/>
    <property type="match status" value="1"/>
</dbReference>
<sequence>MTDSALPPLAISMGDPAGCGPQITGEAWKALHQSPGHAFYVIGDASLYDVPVAMISHPADAASVFGSALPIMPLKSRLQGVVRGTPDASMASGILESIERATLHVLSGDAAGVITNPISKAVLYSAGFNHPGHTEFLSAICEREKGGVFPPVMMLVGGGLRVALATIHVPLLDVPQHLTPSHLRQVTQITCAALKQDFGLNAPRIALTGLNPHAGENGTIGTEERDIINPLARTLRSEGMDVTDARSADTVFAEMLDGRFDAVIAMTHDQGLIPVKTLDFWGGVNTTLGLPIIRTSPDHGTAYDAARDGTAKPDSLIAAIRLASEMAANRLQNV</sequence>
<dbReference type="NCBIfam" id="NF003699">
    <property type="entry name" value="PRK05312.1"/>
    <property type="match status" value="1"/>
</dbReference>
<dbReference type="EMBL" id="BMKF01000001">
    <property type="protein sequence ID" value="GGB61369.1"/>
    <property type="molecule type" value="Genomic_DNA"/>
</dbReference>
<dbReference type="InterPro" id="IPR005255">
    <property type="entry name" value="PdxA_fam"/>
</dbReference>
<dbReference type="NCBIfam" id="TIGR00557">
    <property type="entry name" value="pdxA"/>
    <property type="match status" value="1"/>
</dbReference>
<feature type="binding site" evidence="7">
    <location>
        <position position="285"/>
    </location>
    <ligand>
        <name>substrate</name>
    </ligand>
</feature>
<comment type="cofactor">
    <cofactor evidence="7">
        <name>Zn(2+)</name>
        <dbReference type="ChEBI" id="CHEBI:29105"/>
    </cofactor>
    <cofactor evidence="7">
        <name>Mg(2+)</name>
        <dbReference type="ChEBI" id="CHEBI:18420"/>
    </cofactor>
    <cofactor evidence="7">
        <name>Co(2+)</name>
        <dbReference type="ChEBI" id="CHEBI:48828"/>
    </cofactor>
    <text evidence="7">Binds 1 divalent metal cation per subunit. Can use ions such as Zn(2+), Mg(2+) or Co(2+).</text>
</comment>
<dbReference type="Gene3D" id="3.40.718.10">
    <property type="entry name" value="Isopropylmalate Dehydrogenase"/>
    <property type="match status" value="1"/>
</dbReference>
<dbReference type="HAMAP" id="MF_00536">
    <property type="entry name" value="PdxA"/>
    <property type="match status" value="1"/>
</dbReference>
<keyword evidence="7" id="KW-0862">Zinc</keyword>
<keyword evidence="1 7" id="KW-0963">Cytoplasm</keyword>
<comment type="similarity">
    <text evidence="7">Belongs to the PdxA family.</text>
</comment>
<keyword evidence="5 7" id="KW-0520">NAD</keyword>
<dbReference type="PANTHER" id="PTHR30004">
    <property type="entry name" value="4-HYDROXYTHREONINE-4-PHOSPHATE DEHYDROGENASE"/>
    <property type="match status" value="1"/>
</dbReference>
<keyword evidence="4 7" id="KW-0560">Oxidoreductase</keyword>
<dbReference type="InterPro" id="IPR037510">
    <property type="entry name" value="PdxA"/>
</dbReference>
<proteinExistence type="inferred from homology"/>
<feature type="binding site" evidence="7">
    <location>
        <position position="134"/>
    </location>
    <ligand>
        <name>substrate</name>
    </ligand>
</feature>
<evidence type="ECO:0000256" key="5">
    <source>
        <dbReference type="ARBA" id="ARBA00023027"/>
    </source>
</evidence>
<comment type="pathway">
    <text evidence="7">Cofactor biosynthesis; pyridoxine 5'-phosphate biosynthesis; pyridoxine 5'-phosphate from D-erythrose 4-phosphate: step 4/5.</text>
</comment>
<feature type="binding site" evidence="7">
    <location>
        <position position="294"/>
    </location>
    <ligand>
        <name>substrate</name>
    </ligand>
</feature>
<reference evidence="9" key="1">
    <citation type="journal article" date="2019" name="Int. J. Syst. Evol. Microbiol.">
        <title>The Global Catalogue of Microorganisms (GCM) 10K type strain sequencing project: providing services to taxonomists for standard genome sequencing and annotation.</title>
        <authorList>
            <consortium name="The Broad Institute Genomics Platform"/>
            <consortium name="The Broad Institute Genome Sequencing Center for Infectious Disease"/>
            <person name="Wu L."/>
            <person name="Ma J."/>
        </authorList>
    </citation>
    <scope>NUCLEOTIDE SEQUENCE [LARGE SCALE GENOMIC DNA]</scope>
    <source>
        <strain evidence="9">CGMCC 1.15928</strain>
    </source>
</reference>
<name>A0ABQ1J6R6_9PROT</name>
<evidence type="ECO:0000256" key="4">
    <source>
        <dbReference type="ARBA" id="ARBA00023002"/>
    </source>
</evidence>
<evidence type="ECO:0000313" key="8">
    <source>
        <dbReference type="EMBL" id="GGB61369.1"/>
    </source>
</evidence>
<feature type="binding site" evidence="7">
    <location>
        <position position="268"/>
    </location>
    <ligand>
        <name>a divalent metal cation</name>
        <dbReference type="ChEBI" id="CHEBI:60240"/>
        <note>ligand shared between dimeric partners</note>
    </ligand>
</feature>
<gene>
    <name evidence="7 8" type="primary">pdxA</name>
    <name evidence="8" type="ORF">GCM10011503_07430</name>
</gene>
<keyword evidence="7" id="KW-0460">Magnesium</keyword>
<evidence type="ECO:0000256" key="1">
    <source>
        <dbReference type="ARBA" id="ARBA00022490"/>
    </source>
</evidence>